<dbReference type="PROSITE" id="PS50995">
    <property type="entry name" value="HTH_MARR_2"/>
    <property type="match status" value="1"/>
</dbReference>
<dbReference type="Gene3D" id="1.10.10.10">
    <property type="entry name" value="Winged helix-like DNA-binding domain superfamily/Winged helix DNA-binding domain"/>
    <property type="match status" value="1"/>
</dbReference>
<dbReference type="InterPro" id="IPR036388">
    <property type="entry name" value="WH-like_DNA-bd_sf"/>
</dbReference>
<dbReference type="PANTHER" id="PTHR42756:SF1">
    <property type="entry name" value="TRANSCRIPTIONAL REPRESSOR OF EMRAB OPERON"/>
    <property type="match status" value="1"/>
</dbReference>
<dbReference type="SUPFAM" id="SSF46785">
    <property type="entry name" value="Winged helix' DNA-binding domain"/>
    <property type="match status" value="1"/>
</dbReference>
<accession>A0A1L1PQ36</accession>
<evidence type="ECO:0000256" key="2">
    <source>
        <dbReference type="ARBA" id="ARBA00023125"/>
    </source>
</evidence>
<dbReference type="RefSeq" id="WP_009517472.1">
    <property type="nucleotide sequence ID" value="NZ_CCAE010000054.1"/>
</dbReference>
<dbReference type="SMART" id="SM00347">
    <property type="entry name" value="HTH_MARR"/>
    <property type="match status" value="1"/>
</dbReference>
<dbReference type="GO" id="GO:0003700">
    <property type="term" value="F:DNA-binding transcription factor activity"/>
    <property type="evidence" value="ECO:0007669"/>
    <property type="project" value="InterPro"/>
</dbReference>
<evidence type="ECO:0000256" key="3">
    <source>
        <dbReference type="ARBA" id="ARBA00023163"/>
    </source>
</evidence>
<evidence type="ECO:0000313" key="5">
    <source>
        <dbReference type="EMBL" id="CDN89809.1"/>
    </source>
</evidence>
<proteinExistence type="predicted"/>
<keyword evidence="2" id="KW-0238">DNA-binding</keyword>
<dbReference type="InterPro" id="IPR000835">
    <property type="entry name" value="HTH_MarR-typ"/>
</dbReference>
<dbReference type="AlphaFoldDB" id="A0A1L1PQ36"/>
<dbReference type="Proteomes" id="UP000028878">
    <property type="component" value="Unassembled WGS sequence"/>
</dbReference>
<evidence type="ECO:0000256" key="1">
    <source>
        <dbReference type="ARBA" id="ARBA00023015"/>
    </source>
</evidence>
<keyword evidence="1" id="KW-0805">Transcription regulation</keyword>
<dbReference type="PRINTS" id="PR00598">
    <property type="entry name" value="HTHMARR"/>
</dbReference>
<gene>
    <name evidence="5" type="ORF">BN948_04249</name>
</gene>
<dbReference type="PANTHER" id="PTHR42756">
    <property type="entry name" value="TRANSCRIPTIONAL REGULATOR, MARR"/>
    <property type="match status" value="1"/>
</dbReference>
<dbReference type="InterPro" id="IPR036390">
    <property type="entry name" value="WH_DNA-bd_sf"/>
</dbReference>
<keyword evidence="3" id="KW-0804">Transcription</keyword>
<keyword evidence="6" id="KW-1185">Reference proteome</keyword>
<organism evidence="5 6">
    <name type="scientific">Hydrogenophaga intermedia</name>
    <dbReference type="NCBI Taxonomy" id="65786"/>
    <lineage>
        <taxon>Bacteria</taxon>
        <taxon>Pseudomonadati</taxon>
        <taxon>Pseudomonadota</taxon>
        <taxon>Betaproteobacteria</taxon>
        <taxon>Burkholderiales</taxon>
        <taxon>Comamonadaceae</taxon>
        <taxon>Hydrogenophaga</taxon>
    </lineage>
</organism>
<evidence type="ECO:0000313" key="6">
    <source>
        <dbReference type="Proteomes" id="UP000028878"/>
    </source>
</evidence>
<dbReference type="Pfam" id="PF01047">
    <property type="entry name" value="MarR"/>
    <property type="match status" value="1"/>
</dbReference>
<dbReference type="EMBL" id="CCAE010000054">
    <property type="protein sequence ID" value="CDN89809.1"/>
    <property type="molecule type" value="Genomic_DNA"/>
</dbReference>
<protein>
    <submittedName>
        <fullName evidence="5">MarR family transcriptional regulator</fullName>
    </submittedName>
</protein>
<sequence precursor="true">MKNEPPVFYHPDTLKPDESIGRLMREIMSAMASQVDRELAPLGLTEAQWMPLLKLHLNLASTSTELARECRTDAGATTRMLDRLEEKGFIQRARSAQDRRVVNLELTSEGSRTAQHIPAVLCKVQNELLQDFSQEDFDTLKALLRRMLGSAKALAAAKEPRA</sequence>
<name>A0A1L1PQ36_HYDIT</name>
<reference evidence="6" key="1">
    <citation type="submission" date="2014-11" db="EMBL/GenBank/DDBJ databases">
        <title>Draft genome sequence of Hydrogenophaga intermedia S1.</title>
        <authorList>
            <person name="Gan H.M."/>
            <person name="Chew T.H."/>
            <person name="Stolz A."/>
        </authorList>
    </citation>
    <scope>NUCLEOTIDE SEQUENCE [LARGE SCALE GENOMIC DNA]</scope>
    <source>
        <strain evidence="6">S1</strain>
    </source>
</reference>
<evidence type="ECO:0000259" key="4">
    <source>
        <dbReference type="PROSITE" id="PS50995"/>
    </source>
</evidence>
<dbReference type="GO" id="GO:0003677">
    <property type="term" value="F:DNA binding"/>
    <property type="evidence" value="ECO:0007669"/>
    <property type="project" value="UniProtKB-KW"/>
</dbReference>
<feature type="domain" description="HTH marR-type" evidence="4">
    <location>
        <begin position="17"/>
        <end position="149"/>
    </location>
</feature>